<dbReference type="InterPro" id="IPR036890">
    <property type="entry name" value="HATPase_C_sf"/>
</dbReference>
<comment type="catalytic activity">
    <reaction evidence="1">
        <text>ATP + protein L-histidine = ADP + protein N-phospho-L-histidine.</text>
        <dbReference type="EC" id="2.7.13.3"/>
    </reaction>
</comment>
<feature type="transmembrane region" description="Helical" evidence="16">
    <location>
        <begin position="46"/>
        <end position="67"/>
    </location>
</feature>
<evidence type="ECO:0000256" key="8">
    <source>
        <dbReference type="ARBA" id="ARBA00022741"/>
    </source>
</evidence>
<evidence type="ECO:0000256" key="10">
    <source>
        <dbReference type="ARBA" id="ARBA00022840"/>
    </source>
</evidence>
<keyword evidence="11 16" id="KW-1133">Transmembrane helix</keyword>
<dbReference type="EC" id="2.7.13.3" evidence="3"/>
<dbReference type="PANTHER" id="PTHR45339">
    <property type="entry name" value="HYBRID SIGNAL TRANSDUCTION HISTIDINE KINASE J"/>
    <property type="match status" value="1"/>
</dbReference>
<dbReference type="CDD" id="cd16922">
    <property type="entry name" value="HATPase_EvgS-ArcB-TorS-like"/>
    <property type="match status" value="1"/>
</dbReference>
<dbReference type="InterPro" id="IPR001789">
    <property type="entry name" value="Sig_transdc_resp-reg_receiver"/>
</dbReference>
<keyword evidence="13 16" id="KW-0472">Membrane</keyword>
<dbReference type="FunFam" id="3.30.565.10:FF:000023">
    <property type="entry name" value="PAS domain-containing sensor histidine kinase"/>
    <property type="match status" value="1"/>
</dbReference>
<evidence type="ECO:0000256" key="15">
    <source>
        <dbReference type="SAM" id="Coils"/>
    </source>
</evidence>
<dbReference type="SMART" id="SM00448">
    <property type="entry name" value="REC"/>
    <property type="match status" value="1"/>
</dbReference>
<dbReference type="Pfam" id="PF03924">
    <property type="entry name" value="CHASE"/>
    <property type="match status" value="1"/>
</dbReference>
<evidence type="ECO:0000256" key="16">
    <source>
        <dbReference type="SAM" id="Phobius"/>
    </source>
</evidence>
<feature type="domain" description="Histidine kinase" evidence="17">
    <location>
        <begin position="444"/>
        <end position="662"/>
    </location>
</feature>
<dbReference type="Pfam" id="PF00512">
    <property type="entry name" value="HisKA"/>
    <property type="match status" value="1"/>
</dbReference>
<name>A0A2S5ABA3_9FLAO</name>
<evidence type="ECO:0000256" key="9">
    <source>
        <dbReference type="ARBA" id="ARBA00022777"/>
    </source>
</evidence>
<evidence type="ECO:0000313" key="21">
    <source>
        <dbReference type="Proteomes" id="UP000237310"/>
    </source>
</evidence>
<dbReference type="PROSITE" id="PS50109">
    <property type="entry name" value="HIS_KIN"/>
    <property type="match status" value="1"/>
</dbReference>
<evidence type="ECO:0000256" key="1">
    <source>
        <dbReference type="ARBA" id="ARBA00000085"/>
    </source>
</evidence>
<dbReference type="SMART" id="SM01079">
    <property type="entry name" value="CHASE"/>
    <property type="match status" value="1"/>
</dbReference>
<evidence type="ECO:0000256" key="6">
    <source>
        <dbReference type="ARBA" id="ARBA00022679"/>
    </source>
</evidence>
<dbReference type="InterPro" id="IPR003594">
    <property type="entry name" value="HATPase_dom"/>
</dbReference>
<keyword evidence="15" id="KW-0175">Coiled coil</keyword>
<dbReference type="InterPro" id="IPR006189">
    <property type="entry name" value="CHASE_dom"/>
</dbReference>
<dbReference type="Gene3D" id="1.10.287.130">
    <property type="match status" value="1"/>
</dbReference>
<evidence type="ECO:0000256" key="3">
    <source>
        <dbReference type="ARBA" id="ARBA00012438"/>
    </source>
</evidence>
<evidence type="ECO:0000256" key="2">
    <source>
        <dbReference type="ARBA" id="ARBA00004236"/>
    </source>
</evidence>
<dbReference type="EMBL" id="PQVG01000004">
    <property type="protein sequence ID" value="POY39806.1"/>
    <property type="molecule type" value="Genomic_DNA"/>
</dbReference>
<keyword evidence="7 16" id="KW-0812">Transmembrane</keyword>
<feature type="domain" description="Response regulatory" evidence="18">
    <location>
        <begin position="687"/>
        <end position="802"/>
    </location>
</feature>
<dbReference type="AlphaFoldDB" id="A0A2S5ABA3"/>
<dbReference type="PANTHER" id="PTHR45339:SF1">
    <property type="entry name" value="HYBRID SIGNAL TRANSDUCTION HISTIDINE KINASE J"/>
    <property type="match status" value="1"/>
</dbReference>
<evidence type="ECO:0000256" key="5">
    <source>
        <dbReference type="ARBA" id="ARBA00022553"/>
    </source>
</evidence>
<dbReference type="Gene3D" id="3.40.50.2300">
    <property type="match status" value="1"/>
</dbReference>
<comment type="subcellular location">
    <subcellularLocation>
        <location evidence="2">Cell membrane</location>
    </subcellularLocation>
</comment>
<dbReference type="GO" id="GO:0005886">
    <property type="term" value="C:plasma membrane"/>
    <property type="evidence" value="ECO:0007669"/>
    <property type="project" value="UniProtKB-SubCell"/>
</dbReference>
<comment type="caution">
    <text evidence="20">The sequence shown here is derived from an EMBL/GenBank/DDBJ whole genome shotgun (WGS) entry which is preliminary data.</text>
</comment>
<dbReference type="SUPFAM" id="SSF47384">
    <property type="entry name" value="Homodimeric domain of signal transducing histidine kinase"/>
    <property type="match status" value="1"/>
</dbReference>
<dbReference type="PRINTS" id="PR00344">
    <property type="entry name" value="BCTRLSENSOR"/>
</dbReference>
<keyword evidence="5 14" id="KW-0597">Phosphoprotein</keyword>
<evidence type="ECO:0000256" key="13">
    <source>
        <dbReference type="ARBA" id="ARBA00023136"/>
    </source>
</evidence>
<accession>A0A2S5ABA3</accession>
<dbReference type="InterPro" id="IPR042240">
    <property type="entry name" value="CHASE_sf"/>
</dbReference>
<dbReference type="SMART" id="SM00387">
    <property type="entry name" value="HATPase_c"/>
    <property type="match status" value="1"/>
</dbReference>
<dbReference type="InterPro" id="IPR036097">
    <property type="entry name" value="HisK_dim/P_sf"/>
</dbReference>
<keyword evidence="9" id="KW-0418">Kinase</keyword>
<dbReference type="CDD" id="cd00082">
    <property type="entry name" value="HisKA"/>
    <property type="match status" value="1"/>
</dbReference>
<dbReference type="Pfam" id="PF02518">
    <property type="entry name" value="HATPase_c"/>
    <property type="match status" value="1"/>
</dbReference>
<dbReference type="InterPro" id="IPR004358">
    <property type="entry name" value="Sig_transdc_His_kin-like_C"/>
</dbReference>
<dbReference type="CDD" id="cd17546">
    <property type="entry name" value="REC_hyHK_CKI1_RcsC-like"/>
    <property type="match status" value="1"/>
</dbReference>
<organism evidence="20 21">
    <name type="scientific">Flavobacterium alvei</name>
    <dbReference type="NCBI Taxonomy" id="2080416"/>
    <lineage>
        <taxon>Bacteria</taxon>
        <taxon>Pseudomonadati</taxon>
        <taxon>Bacteroidota</taxon>
        <taxon>Flavobacteriia</taxon>
        <taxon>Flavobacteriales</taxon>
        <taxon>Flavobacteriaceae</taxon>
        <taxon>Flavobacterium</taxon>
    </lineage>
</organism>
<evidence type="ECO:0000259" key="19">
    <source>
        <dbReference type="PROSITE" id="PS50839"/>
    </source>
</evidence>
<gene>
    <name evidence="20" type="ORF">C3L50_08220</name>
</gene>
<dbReference type="GO" id="GO:0000155">
    <property type="term" value="F:phosphorelay sensor kinase activity"/>
    <property type="evidence" value="ECO:0007669"/>
    <property type="project" value="InterPro"/>
</dbReference>
<dbReference type="OrthoDB" id="9811889at2"/>
<evidence type="ECO:0000256" key="14">
    <source>
        <dbReference type="PROSITE-ProRule" id="PRU00169"/>
    </source>
</evidence>
<feature type="domain" description="CHASE" evidence="19">
    <location>
        <begin position="178"/>
        <end position="335"/>
    </location>
</feature>
<evidence type="ECO:0000256" key="11">
    <source>
        <dbReference type="ARBA" id="ARBA00022989"/>
    </source>
</evidence>
<dbReference type="Gene3D" id="3.30.450.350">
    <property type="entry name" value="CHASE domain"/>
    <property type="match status" value="1"/>
</dbReference>
<reference evidence="20 21" key="1">
    <citation type="submission" date="2018-01" db="EMBL/GenBank/DDBJ databases">
        <authorList>
            <person name="Gaut B.S."/>
            <person name="Morton B.R."/>
            <person name="Clegg M.T."/>
            <person name="Duvall M.R."/>
        </authorList>
    </citation>
    <scope>NUCLEOTIDE SEQUENCE [LARGE SCALE GENOMIC DNA]</scope>
    <source>
        <strain evidence="20 21">HR-AY</strain>
    </source>
</reference>
<dbReference type="Gene3D" id="3.30.565.10">
    <property type="entry name" value="Histidine kinase-like ATPase, C-terminal domain"/>
    <property type="match status" value="1"/>
</dbReference>
<dbReference type="SUPFAM" id="SSF55874">
    <property type="entry name" value="ATPase domain of HSP90 chaperone/DNA topoisomerase II/histidine kinase"/>
    <property type="match status" value="1"/>
</dbReference>
<protein>
    <recommendedName>
        <fullName evidence="3">histidine kinase</fullName>
        <ecNumber evidence="3">2.7.13.3</ecNumber>
    </recommendedName>
</protein>
<evidence type="ECO:0000256" key="4">
    <source>
        <dbReference type="ARBA" id="ARBA00022475"/>
    </source>
</evidence>
<keyword evidence="21" id="KW-1185">Reference proteome</keyword>
<keyword evidence="10" id="KW-0067">ATP-binding</keyword>
<keyword evidence="4" id="KW-1003">Cell membrane</keyword>
<keyword evidence="6" id="KW-0808">Transferase</keyword>
<dbReference type="InterPro" id="IPR011006">
    <property type="entry name" value="CheY-like_superfamily"/>
</dbReference>
<evidence type="ECO:0000256" key="7">
    <source>
        <dbReference type="ARBA" id="ARBA00022692"/>
    </source>
</evidence>
<dbReference type="PROSITE" id="PS50839">
    <property type="entry name" value="CHASE"/>
    <property type="match status" value="1"/>
</dbReference>
<keyword evidence="8" id="KW-0547">Nucleotide-binding</keyword>
<feature type="modified residue" description="4-aspartylphosphate" evidence="14">
    <location>
        <position position="737"/>
    </location>
</feature>
<evidence type="ECO:0000313" key="20">
    <source>
        <dbReference type="EMBL" id="POY39806.1"/>
    </source>
</evidence>
<evidence type="ECO:0000259" key="17">
    <source>
        <dbReference type="PROSITE" id="PS50109"/>
    </source>
</evidence>
<dbReference type="FunFam" id="1.10.287.130:FF:000002">
    <property type="entry name" value="Two-component osmosensing histidine kinase"/>
    <property type="match status" value="1"/>
</dbReference>
<dbReference type="SMART" id="SM00388">
    <property type="entry name" value="HisKA"/>
    <property type="match status" value="1"/>
</dbReference>
<dbReference type="GO" id="GO:0005524">
    <property type="term" value="F:ATP binding"/>
    <property type="evidence" value="ECO:0007669"/>
    <property type="project" value="UniProtKB-KW"/>
</dbReference>
<proteinExistence type="predicted"/>
<dbReference type="Proteomes" id="UP000237310">
    <property type="component" value="Unassembled WGS sequence"/>
</dbReference>
<dbReference type="Pfam" id="PF00072">
    <property type="entry name" value="Response_reg"/>
    <property type="match status" value="1"/>
</dbReference>
<feature type="coiled-coil region" evidence="15">
    <location>
        <begin position="400"/>
        <end position="437"/>
    </location>
</feature>
<dbReference type="InterPro" id="IPR003661">
    <property type="entry name" value="HisK_dim/P_dom"/>
</dbReference>
<dbReference type="PROSITE" id="PS50110">
    <property type="entry name" value="RESPONSE_REGULATORY"/>
    <property type="match status" value="1"/>
</dbReference>
<evidence type="ECO:0000256" key="12">
    <source>
        <dbReference type="ARBA" id="ARBA00023012"/>
    </source>
</evidence>
<evidence type="ECO:0000259" key="18">
    <source>
        <dbReference type="PROSITE" id="PS50110"/>
    </source>
</evidence>
<feature type="transmembrane region" description="Helical" evidence="16">
    <location>
        <begin position="351"/>
        <end position="372"/>
    </location>
</feature>
<dbReference type="SUPFAM" id="SSF52172">
    <property type="entry name" value="CheY-like"/>
    <property type="match status" value="1"/>
</dbReference>
<keyword evidence="12" id="KW-0902">Two-component regulatory system</keyword>
<dbReference type="InterPro" id="IPR005467">
    <property type="entry name" value="His_kinase_dom"/>
</dbReference>
<sequence length="807" mass="92146">MKCLKKNINLSHKKTASSRGFTIQQIMKKSNSRYFYISALRNYKHVWISSLILMGGLLATFLVFNYVKQEEETQSKKEFDQVCNEIKSKIITQINMHSEFLISGSSLFEVSESVTREEWKNFNKFSSENVKFMGVQSLGFATIIKKNQLKAHISTIRKEGFSEYNVFPNQARDFFTGIIYLEPFTKKNASVLGYDMFSESVRREAMQMARDNDKPTLTGKVKLRIETKKNWQAGTILFVPVYKNLLTNTVEARRKAIIGWVFCAFRMDDLMNSFLASKYFNEQTHIRLQIYDEGIISQKALLFDSQKNLTRNNANEESRTRILPVVFNNKKWTLVFSRPTEGMFFFSSQTLFILIGGTTISLLMFALSYSLLITKKKAKIMAEQLSADLLNKNLEYELMNKSLNKNYKRLITSKEKLKAINIELQKAKIKAEESDKLKSAFLANMSHEIRTPMNGIMGFAELLKQGNLSLEEQKKYIEIIEKSGLRLLSIINDIVDVSKIEAGQMNVSLSTTNIDEQLQYINTFFNPEAQDKGIQLILKKNTGVKASTITTDREKLYAILINLVKNAIKYTVKGTIEFGYEIQGENILFFVKDTGIGISKDRQKAVFERFIQADFNDKMARQGAGLGLAIAKAYVDLMGGKIWVESEPDKGSTFYFTLPYTISNQEIQNSTNGLEVNSAPIEVKNLKILVTEDDNISRILILKVLEEFSSEILTARTGLEAVEICRNNPDIDLILMDMQMPLMNGYEATKEIRKFNKEVIILAQTAFALEGDKSKTIDAGCNGYISKPIKKQELSVLLQKYFDHISY</sequence>